<dbReference type="RefSeq" id="XP_024670292.1">
    <property type="nucleotide sequence ID" value="XM_024819235.1"/>
</dbReference>
<dbReference type="SMART" id="SM00066">
    <property type="entry name" value="GAL4"/>
    <property type="match status" value="1"/>
</dbReference>
<dbReference type="STRING" id="41067.A0A2I2F6K6"/>
<sequence>MHPDGRKRRVTTCIPCHTRKQKCNRQYPCNHCTKRRRPEECLYSSPPVGRPSSRTQPLGAEAQGQALGTARPPRDKAGVHEPGGPCSIVLDAAKKGSSSPRSALAQSFGYFEDSTSNTMALLRRWNVDGNGDSHGSETDASACLFQSIKRDLSRMPHRQVLDFLVQYFVSELNWYEHFRAVKSLSENPLIEPVIRMKQVIHAPSFLARYQQWWTKGQPFTVADAEFAVLILRVGSYAAQFLPAPSHTVDRIGGLSLVDISNTCSEVGASLAQACLSLDWKGSLVRVQHTLFLALKFSCEGRTDRFWEGIASSSRAAQKAGIHTDALLPGADGGQNLESEIERRTLCSLYVLDSHLSRQLDRVPFLPDDLVAEALPQLRLVPDIGTDASAPEVFTERLMQVQLGRFWRSFGPRRSVEYDPMQGEQRYEKFCAEYLPTVSPAFGLEPDTQWDARLPKLPMQRQLLHIAIFDSICWNFRPLMLLKPAQTARLAPYKQVLLQSQKRRLALAALAELDAVTTLHAMFGGSHTRFAAIIFNTFEAAVLLLGLCSHANFPFDQGDDNNVVLGVKAGRLTRGKALQAAEQALCRLQMLAEVSEMAASGARVVTQLLIKATQERTPEPATPIGSSGSSDWPDPLLNLLGLDGDDARHWASAEHANPGLLSNSIPTISQIDSYSVFQGSQSGFAAPWAVGDPF</sequence>
<accession>A0A2I2F6K6</accession>
<evidence type="ECO:0000313" key="9">
    <source>
        <dbReference type="Proteomes" id="UP000234585"/>
    </source>
</evidence>
<dbReference type="PROSITE" id="PS00463">
    <property type="entry name" value="ZN2_CY6_FUNGAL_1"/>
    <property type="match status" value="1"/>
</dbReference>
<dbReference type="CDD" id="cd12148">
    <property type="entry name" value="fungal_TF_MHR"/>
    <property type="match status" value="1"/>
</dbReference>
<dbReference type="Pfam" id="PF00172">
    <property type="entry name" value="Zn_clus"/>
    <property type="match status" value="1"/>
</dbReference>
<dbReference type="OrthoDB" id="5344325at2759"/>
<dbReference type="GeneID" id="36526395"/>
<dbReference type="Proteomes" id="UP000234585">
    <property type="component" value="Unassembled WGS sequence"/>
</dbReference>
<dbReference type="GO" id="GO:0009893">
    <property type="term" value="P:positive regulation of metabolic process"/>
    <property type="evidence" value="ECO:0007669"/>
    <property type="project" value="UniProtKB-ARBA"/>
</dbReference>
<dbReference type="Gene3D" id="4.10.240.10">
    <property type="entry name" value="Zn(2)-C6 fungal-type DNA-binding domain"/>
    <property type="match status" value="1"/>
</dbReference>
<keyword evidence="9" id="KW-1185">Reference proteome</keyword>
<dbReference type="PANTHER" id="PTHR31001">
    <property type="entry name" value="UNCHARACTERIZED TRANSCRIPTIONAL REGULATORY PROTEIN"/>
    <property type="match status" value="1"/>
</dbReference>
<evidence type="ECO:0000259" key="7">
    <source>
        <dbReference type="PROSITE" id="PS50048"/>
    </source>
</evidence>
<dbReference type="GO" id="GO:0003677">
    <property type="term" value="F:DNA binding"/>
    <property type="evidence" value="ECO:0007669"/>
    <property type="project" value="UniProtKB-KW"/>
</dbReference>
<proteinExistence type="predicted"/>
<evidence type="ECO:0000256" key="2">
    <source>
        <dbReference type="ARBA" id="ARBA00023015"/>
    </source>
</evidence>
<dbReference type="SUPFAM" id="SSF57701">
    <property type="entry name" value="Zn2/Cys6 DNA-binding domain"/>
    <property type="match status" value="1"/>
</dbReference>
<comment type="subcellular location">
    <subcellularLocation>
        <location evidence="1">Nucleus</location>
    </subcellularLocation>
</comment>
<dbReference type="GO" id="GO:0008270">
    <property type="term" value="F:zinc ion binding"/>
    <property type="evidence" value="ECO:0007669"/>
    <property type="project" value="InterPro"/>
</dbReference>
<dbReference type="GO" id="GO:0000981">
    <property type="term" value="F:DNA-binding transcription factor activity, RNA polymerase II-specific"/>
    <property type="evidence" value="ECO:0007669"/>
    <property type="project" value="InterPro"/>
</dbReference>
<evidence type="ECO:0000256" key="3">
    <source>
        <dbReference type="ARBA" id="ARBA00023125"/>
    </source>
</evidence>
<keyword evidence="5" id="KW-0539">Nucleus</keyword>
<dbReference type="AlphaFoldDB" id="A0A2I2F6K6"/>
<dbReference type="InterPro" id="IPR036864">
    <property type="entry name" value="Zn2-C6_fun-type_DNA-bd_sf"/>
</dbReference>
<keyword evidence="3" id="KW-0238">DNA-binding</keyword>
<name>A0A2I2F6K6_ASPCN</name>
<protein>
    <recommendedName>
        <fullName evidence="7">Zn(2)-C6 fungal-type domain-containing protein</fullName>
    </recommendedName>
</protein>
<evidence type="ECO:0000256" key="5">
    <source>
        <dbReference type="ARBA" id="ARBA00023242"/>
    </source>
</evidence>
<feature type="region of interest" description="Disordered" evidence="6">
    <location>
        <begin position="41"/>
        <end position="83"/>
    </location>
</feature>
<dbReference type="GO" id="GO:0005634">
    <property type="term" value="C:nucleus"/>
    <property type="evidence" value="ECO:0007669"/>
    <property type="project" value="UniProtKB-SubCell"/>
</dbReference>
<organism evidence="8 9">
    <name type="scientific">Aspergillus candidus</name>
    <dbReference type="NCBI Taxonomy" id="41067"/>
    <lineage>
        <taxon>Eukaryota</taxon>
        <taxon>Fungi</taxon>
        <taxon>Dikarya</taxon>
        <taxon>Ascomycota</taxon>
        <taxon>Pezizomycotina</taxon>
        <taxon>Eurotiomycetes</taxon>
        <taxon>Eurotiomycetidae</taxon>
        <taxon>Eurotiales</taxon>
        <taxon>Aspergillaceae</taxon>
        <taxon>Aspergillus</taxon>
        <taxon>Aspergillus subgen. Circumdati</taxon>
    </lineage>
</organism>
<dbReference type="PANTHER" id="PTHR31001:SF87">
    <property type="entry name" value="COL-21"/>
    <property type="match status" value="1"/>
</dbReference>
<dbReference type="EMBL" id="KZ559153">
    <property type="protein sequence ID" value="PLB36280.1"/>
    <property type="molecule type" value="Genomic_DNA"/>
</dbReference>
<dbReference type="InterPro" id="IPR050613">
    <property type="entry name" value="Sec_Metabolite_Reg"/>
</dbReference>
<evidence type="ECO:0000256" key="6">
    <source>
        <dbReference type="SAM" id="MobiDB-lite"/>
    </source>
</evidence>
<evidence type="ECO:0000256" key="1">
    <source>
        <dbReference type="ARBA" id="ARBA00004123"/>
    </source>
</evidence>
<dbReference type="InterPro" id="IPR001138">
    <property type="entry name" value="Zn2Cys6_DnaBD"/>
</dbReference>
<dbReference type="PROSITE" id="PS50048">
    <property type="entry name" value="ZN2_CY6_FUNGAL_2"/>
    <property type="match status" value="1"/>
</dbReference>
<feature type="domain" description="Zn(2)-C6 fungal-type" evidence="7">
    <location>
        <begin position="12"/>
        <end position="43"/>
    </location>
</feature>
<evidence type="ECO:0000313" key="8">
    <source>
        <dbReference type="EMBL" id="PLB36280.1"/>
    </source>
</evidence>
<keyword evidence="2" id="KW-0805">Transcription regulation</keyword>
<gene>
    <name evidence="8" type="ORF">BDW47DRAFT_52587</name>
</gene>
<reference evidence="8 9" key="1">
    <citation type="submission" date="2017-12" db="EMBL/GenBank/DDBJ databases">
        <authorList>
            <consortium name="DOE Joint Genome Institute"/>
            <person name="Haridas S."/>
            <person name="Kjaerbolling I."/>
            <person name="Vesth T.C."/>
            <person name="Frisvad J.C."/>
            <person name="Nybo J.L."/>
            <person name="Theobald S."/>
            <person name="Kuo A."/>
            <person name="Bowyer P."/>
            <person name="Matsuda Y."/>
            <person name="Mondo S."/>
            <person name="Lyhne E.K."/>
            <person name="Kogle M.E."/>
            <person name="Clum A."/>
            <person name="Lipzen A."/>
            <person name="Salamov A."/>
            <person name="Ngan C.Y."/>
            <person name="Daum C."/>
            <person name="Chiniquy J."/>
            <person name="Barry K."/>
            <person name="LaButti K."/>
            <person name="Simmons B.A."/>
            <person name="Magnuson J.K."/>
            <person name="Mortensen U.H."/>
            <person name="Larsen T.O."/>
            <person name="Grigoriev I.V."/>
            <person name="Baker S.E."/>
            <person name="Andersen M.R."/>
            <person name="Nordberg H.P."/>
            <person name="Cantor M.N."/>
            <person name="Hua S.X."/>
        </authorList>
    </citation>
    <scope>NUCLEOTIDE SEQUENCE [LARGE SCALE GENOMIC DNA]</scope>
    <source>
        <strain evidence="8 9">CBS 102.13</strain>
    </source>
</reference>
<keyword evidence="4" id="KW-0804">Transcription</keyword>
<evidence type="ECO:0000256" key="4">
    <source>
        <dbReference type="ARBA" id="ARBA00023163"/>
    </source>
</evidence>